<keyword evidence="3" id="KW-0210">Decarboxylase</keyword>
<name>A0ABQ6M0C6_9GAMM</name>
<dbReference type="Pfam" id="PF00282">
    <property type="entry name" value="Pyridoxal_deC"/>
    <property type="match status" value="1"/>
</dbReference>
<dbReference type="InterPro" id="IPR051151">
    <property type="entry name" value="Group_II_Decarboxylase"/>
</dbReference>
<accession>A0ABQ6M0C6</accession>
<comment type="similarity">
    <text evidence="2 6">Belongs to the group II decarboxylase family.</text>
</comment>
<evidence type="ECO:0000313" key="7">
    <source>
        <dbReference type="EMBL" id="GMG87773.1"/>
    </source>
</evidence>
<dbReference type="EMBL" id="BSYJ01000004">
    <property type="protein sequence ID" value="GMG87773.1"/>
    <property type="molecule type" value="Genomic_DNA"/>
</dbReference>
<evidence type="ECO:0000256" key="1">
    <source>
        <dbReference type="ARBA" id="ARBA00001933"/>
    </source>
</evidence>
<dbReference type="InterPro" id="IPR015421">
    <property type="entry name" value="PyrdxlP-dep_Trfase_major"/>
</dbReference>
<evidence type="ECO:0000256" key="6">
    <source>
        <dbReference type="RuleBase" id="RU000382"/>
    </source>
</evidence>
<dbReference type="SUPFAM" id="SSF53383">
    <property type="entry name" value="PLP-dependent transferases"/>
    <property type="match status" value="1"/>
</dbReference>
<comment type="caution">
    <text evidence="7">The sequence shown here is derived from an EMBL/GenBank/DDBJ whole genome shotgun (WGS) entry which is preliminary data.</text>
</comment>
<protein>
    <submittedName>
        <fullName evidence="7">Histidine decarboxylase</fullName>
    </submittedName>
</protein>
<dbReference type="PANTHER" id="PTHR46101">
    <property type="match status" value="1"/>
</dbReference>
<proteinExistence type="inferred from homology"/>
<evidence type="ECO:0000313" key="8">
    <source>
        <dbReference type="Proteomes" id="UP001224392"/>
    </source>
</evidence>
<gene>
    <name evidence="7" type="ORF">MNKW57_20940</name>
</gene>
<dbReference type="InterPro" id="IPR002129">
    <property type="entry name" value="PyrdxlP-dep_de-COase"/>
</dbReference>
<reference evidence="7 8" key="1">
    <citation type="submission" date="2023-04" db="EMBL/GenBank/DDBJ databases">
        <title>Marinobulbifer ophiurae gen. nov., sp. Nov., isolate from tissue of brittle star Ophioplocus japonicus.</title>
        <authorList>
            <person name="Kawano K."/>
            <person name="Sawayama S."/>
            <person name="Nakagawa S."/>
        </authorList>
    </citation>
    <scope>NUCLEOTIDE SEQUENCE [LARGE SCALE GENOMIC DNA]</scope>
    <source>
        <strain evidence="7 8">NKW57</strain>
    </source>
</reference>
<sequence length="392" mass="43383">MGGGYGDAAADPAPVQPMALSAPDKKRLQEFLDATRENTESFLGYPVSKDFAFEDLMEFLKYPLNNLGDPFSDSTWRVDSRAFEREVITFFAEHLRAPANDWWGYVTNGGTEGNLYGLYLARELLPKGIVYYSQDTHYSVAKNLHFLGMRHIMIRSQANGEIDYDDLRETLRARRDIPPIIFANIGTTMTEAKDDLKKIKGILDEMAFSQRYIHSDAALCGGMAPFMEPRPAFDFADGADSISISGHKSFGSPIPCGIVLARKCNVDRIARSISYIGNLDTTITGSRNGFTPLVLWHTIKSLGVDGLKARIDHALDNAGYAETAMRHAGIEAWRNPGAITVVFPQVAECVKQKWQLATANGQSHVICMPNVTRAQVDALIEDILANPVESKQ</sequence>
<keyword evidence="8" id="KW-1185">Reference proteome</keyword>
<evidence type="ECO:0000256" key="3">
    <source>
        <dbReference type="ARBA" id="ARBA00022793"/>
    </source>
</evidence>
<dbReference type="Gene3D" id="3.40.640.10">
    <property type="entry name" value="Type I PLP-dependent aspartate aminotransferase-like (Major domain)"/>
    <property type="match status" value="1"/>
</dbReference>
<dbReference type="InterPro" id="IPR015424">
    <property type="entry name" value="PyrdxlP-dep_Trfase"/>
</dbReference>
<dbReference type="Proteomes" id="UP001224392">
    <property type="component" value="Unassembled WGS sequence"/>
</dbReference>
<dbReference type="NCBIfam" id="NF002748">
    <property type="entry name" value="PRK02769.1"/>
    <property type="match status" value="1"/>
</dbReference>
<organism evidence="7 8">
    <name type="scientific">Biformimicrobium ophioploci</name>
    <dbReference type="NCBI Taxonomy" id="3036711"/>
    <lineage>
        <taxon>Bacteria</taxon>
        <taxon>Pseudomonadati</taxon>
        <taxon>Pseudomonadota</taxon>
        <taxon>Gammaproteobacteria</taxon>
        <taxon>Cellvibrionales</taxon>
        <taxon>Microbulbiferaceae</taxon>
        <taxon>Biformimicrobium</taxon>
    </lineage>
</organism>
<keyword evidence="4 6" id="KW-0663">Pyridoxal phosphate</keyword>
<evidence type="ECO:0000256" key="5">
    <source>
        <dbReference type="ARBA" id="ARBA00023239"/>
    </source>
</evidence>
<keyword evidence="5 6" id="KW-0456">Lyase</keyword>
<dbReference type="PANTHER" id="PTHR46101:SF2">
    <property type="entry name" value="SERINE DECARBOXYLASE"/>
    <property type="match status" value="1"/>
</dbReference>
<evidence type="ECO:0000256" key="2">
    <source>
        <dbReference type="ARBA" id="ARBA00009533"/>
    </source>
</evidence>
<evidence type="ECO:0000256" key="4">
    <source>
        <dbReference type="ARBA" id="ARBA00022898"/>
    </source>
</evidence>
<comment type="cofactor">
    <cofactor evidence="1 6">
        <name>pyridoxal 5'-phosphate</name>
        <dbReference type="ChEBI" id="CHEBI:597326"/>
    </cofactor>
</comment>